<evidence type="ECO:0000256" key="6">
    <source>
        <dbReference type="SAM" id="Coils"/>
    </source>
</evidence>
<dbReference type="GO" id="GO:0005524">
    <property type="term" value="F:ATP binding"/>
    <property type="evidence" value="ECO:0007669"/>
    <property type="project" value="UniProtKB-KW"/>
</dbReference>
<dbReference type="Gene3D" id="3.40.50.300">
    <property type="entry name" value="P-loop containing nucleotide triphosphate hydrolases"/>
    <property type="match status" value="1"/>
</dbReference>
<dbReference type="Pfam" id="PF23247">
    <property type="entry name" value="LRR_RPS2"/>
    <property type="match status" value="2"/>
</dbReference>
<evidence type="ECO:0000313" key="9">
    <source>
        <dbReference type="EMBL" id="KAF5933112.1"/>
    </source>
</evidence>
<keyword evidence="5" id="KW-0067">ATP-binding</keyword>
<dbReference type="GO" id="GO:0043531">
    <property type="term" value="F:ADP binding"/>
    <property type="evidence" value="ECO:0007669"/>
    <property type="project" value="InterPro"/>
</dbReference>
<dbReference type="InterPro" id="IPR002182">
    <property type="entry name" value="NB-ARC"/>
</dbReference>
<protein>
    <recommendedName>
        <fullName evidence="11">NB-ARC domain-containing protein</fullName>
    </recommendedName>
</protein>
<evidence type="ECO:0008006" key="11">
    <source>
        <dbReference type="Google" id="ProtNLM"/>
    </source>
</evidence>
<feature type="domain" description="Disease resistance protein At4g27190-like leucine-rich repeats" evidence="8">
    <location>
        <begin position="789"/>
        <end position="918"/>
    </location>
</feature>
<dbReference type="AlphaFoldDB" id="A0A7J7FXM6"/>
<dbReference type="FunFam" id="3.40.50.300:FF:001091">
    <property type="entry name" value="Probable disease resistance protein At1g61300"/>
    <property type="match status" value="1"/>
</dbReference>
<evidence type="ECO:0000256" key="3">
    <source>
        <dbReference type="ARBA" id="ARBA00022737"/>
    </source>
</evidence>
<dbReference type="InterPro" id="IPR032675">
    <property type="entry name" value="LRR_dom_sf"/>
</dbReference>
<reference evidence="10" key="1">
    <citation type="journal article" date="2020" name="Nat. Commun.">
        <title>Genome assembly of wild tea tree DASZ reveals pedigree and selection history of tea varieties.</title>
        <authorList>
            <person name="Zhang W."/>
            <person name="Zhang Y."/>
            <person name="Qiu H."/>
            <person name="Guo Y."/>
            <person name="Wan H."/>
            <person name="Zhang X."/>
            <person name="Scossa F."/>
            <person name="Alseekh S."/>
            <person name="Zhang Q."/>
            <person name="Wang P."/>
            <person name="Xu L."/>
            <person name="Schmidt M.H."/>
            <person name="Jia X."/>
            <person name="Li D."/>
            <person name="Zhu A."/>
            <person name="Guo F."/>
            <person name="Chen W."/>
            <person name="Ni D."/>
            <person name="Usadel B."/>
            <person name="Fernie A.R."/>
            <person name="Wen W."/>
        </authorList>
    </citation>
    <scope>NUCLEOTIDE SEQUENCE [LARGE SCALE GENOMIC DNA]</scope>
    <source>
        <strain evidence="10">cv. G240</strain>
    </source>
</reference>
<dbReference type="PANTHER" id="PTHR33463">
    <property type="entry name" value="NB-ARC DOMAIN-CONTAINING PROTEIN-RELATED"/>
    <property type="match status" value="1"/>
</dbReference>
<dbReference type="Gene3D" id="1.10.8.430">
    <property type="entry name" value="Helical domain of apoptotic protease-activating factors"/>
    <property type="match status" value="1"/>
</dbReference>
<evidence type="ECO:0000259" key="7">
    <source>
        <dbReference type="Pfam" id="PF00931"/>
    </source>
</evidence>
<dbReference type="InterPro" id="IPR027417">
    <property type="entry name" value="P-loop_NTPase"/>
</dbReference>
<dbReference type="InterPro" id="IPR057135">
    <property type="entry name" value="At4g27190-like_LRR"/>
</dbReference>
<dbReference type="InterPro" id="IPR042197">
    <property type="entry name" value="Apaf_helical"/>
</dbReference>
<sequence length="1270" mass="144377">MAVSIVIPIVTKIVKFLVAPACRQFGYLIFYERNIENLKKQVQKLEDERFGVQKSVEEAERKRENIKPNVERWLTTVNKLKEEAEKFIEDEVKANKGCMNGRCPNLISRRSLSKEAKNKTQLVEKLRGEGDFSAGVSYRTPRAGISFTSIGGYKGFASRSSIMNDVMEALDDDGIYMIGICGMGGVGKTTLVKEVAKKAEEKKMLDNIVMVEVSQSSDLINIQGEIAKLLDIELFGGNNLFARAEDLQKGLGRSGRVLVILDDVWKTLELNKIGIPCRDDRKGCKIVMTSRSKDVCNSMGTQENFEVGILHEEEAWNLFKEMAEISDEGPCHRTDLQMTQMAVAKECGGLPIAIITVGRALRCKKKYSWDDALDQLQKCIVKNISDVDEKVFKPLKLSYDKLESDEDKKYFLLCSLYPEDFAIPIENLVRYAIGMELFERIDSVHQARNRVYSSVDKLKNCYLLMDSKEGECVKMHDVVRDVAISIASREEHPFVVRCDEVLKEWPKKDRLQKNAAISLKVDGMHWLPSNLEFPNLKLLQLDCNARLPRISYDLNEGMEEVKEQETQDSFYQGMKELKVLALSDMYSSLPTSLGSLTNLQTLSLFHCRLIDDISIIGALPNLEVLSFASSYIKELPKEIIGHLKVLDLLGCIVERIYPGFLSSLSKLEELYLGSIFQTLFKVEESKECAKAIINELASLSNLAALDIVLLNMDFWPRGIEKVKKFNIVVGDYFGGIPDPRYSLSNKLDLQGQNLSDIETRFDLLLKRTEILILTSTAVSLKILCDLVDEDGFECLMKLTLDYLTELEYLINTADGVPQSAFPVLECLYLRNLYNFKGITSHECHEYRLPNTAFRALKELVLYFLPELTNMWKGPTQLVWLGNLTSVDVFWCHKLQTTFSLSIARDLRKLQDVRITHCGMMKAIVSSEGGDDKIEFPKLKQLYLNYLPSFTAIYEAMNAIELPQLSYLQLSNMPKLNCLCPASDSESNCDPIIQPLFNNKVKLATIENLLIYEMENLREIWPGELQAKLREMTVRKCHWLSNILFPSNSIKGMQNLELLIVEDCRSIEVAFDLEGLVWEGISDMAFPLLKRVELRYLPKLTHVWKDNSQGIQGFQSLRSLIVIQCDSLRNLFSYSLAKLLVKLQEIEVTECGMMESIIANEPNADIAVIPNIIMFPQLSSLKLSDLPNLRSFCSRTCTFEGSLLKTIKVINCPKMEILPSAFQRKLEQQKAHFSTSSQHLLFYGKMEDSSIEITEENHYASHEATGNWRKQ</sequence>
<evidence type="ECO:0000256" key="5">
    <source>
        <dbReference type="ARBA" id="ARBA00022840"/>
    </source>
</evidence>
<dbReference type="Gene3D" id="3.80.10.10">
    <property type="entry name" value="Ribonuclease Inhibitor"/>
    <property type="match status" value="3"/>
</dbReference>
<keyword evidence="6" id="KW-0175">Coiled coil</keyword>
<feature type="domain" description="NB-ARC" evidence="7">
    <location>
        <begin position="162"/>
        <end position="323"/>
    </location>
</feature>
<organism evidence="9 10">
    <name type="scientific">Camellia sinensis</name>
    <name type="common">Tea plant</name>
    <name type="synonym">Thea sinensis</name>
    <dbReference type="NCBI Taxonomy" id="4442"/>
    <lineage>
        <taxon>Eukaryota</taxon>
        <taxon>Viridiplantae</taxon>
        <taxon>Streptophyta</taxon>
        <taxon>Embryophyta</taxon>
        <taxon>Tracheophyta</taxon>
        <taxon>Spermatophyta</taxon>
        <taxon>Magnoliopsida</taxon>
        <taxon>eudicotyledons</taxon>
        <taxon>Gunneridae</taxon>
        <taxon>Pentapetalae</taxon>
        <taxon>asterids</taxon>
        <taxon>Ericales</taxon>
        <taxon>Theaceae</taxon>
        <taxon>Camellia</taxon>
    </lineage>
</organism>
<keyword evidence="5" id="KW-0547">Nucleotide-binding</keyword>
<keyword evidence="4" id="KW-0611">Plant defense</keyword>
<feature type="coiled-coil region" evidence="6">
    <location>
        <begin position="28"/>
        <end position="129"/>
    </location>
</feature>
<dbReference type="Pfam" id="PF00931">
    <property type="entry name" value="NB-ARC"/>
    <property type="match status" value="1"/>
</dbReference>
<evidence type="ECO:0000256" key="1">
    <source>
        <dbReference type="ARBA" id="ARBA00008894"/>
    </source>
</evidence>
<dbReference type="SUPFAM" id="SSF52058">
    <property type="entry name" value="L domain-like"/>
    <property type="match status" value="2"/>
</dbReference>
<dbReference type="Proteomes" id="UP000593564">
    <property type="component" value="Unassembled WGS sequence"/>
</dbReference>
<gene>
    <name evidence="9" type="ORF">HYC85_029283</name>
</gene>
<dbReference type="EMBL" id="JACBKZ010000014">
    <property type="protein sequence ID" value="KAF5933112.1"/>
    <property type="molecule type" value="Genomic_DNA"/>
</dbReference>
<dbReference type="InterPro" id="IPR050905">
    <property type="entry name" value="Plant_NBS-LRR"/>
</dbReference>
<dbReference type="GO" id="GO:0006952">
    <property type="term" value="P:defense response"/>
    <property type="evidence" value="ECO:0007669"/>
    <property type="project" value="UniProtKB-KW"/>
</dbReference>
<evidence type="ECO:0000256" key="2">
    <source>
        <dbReference type="ARBA" id="ARBA00022614"/>
    </source>
</evidence>
<dbReference type="SUPFAM" id="SSF52540">
    <property type="entry name" value="P-loop containing nucleoside triphosphate hydrolases"/>
    <property type="match status" value="1"/>
</dbReference>
<keyword evidence="10" id="KW-1185">Reference proteome</keyword>
<evidence type="ECO:0000313" key="10">
    <source>
        <dbReference type="Proteomes" id="UP000593564"/>
    </source>
</evidence>
<dbReference type="PANTHER" id="PTHR33463:SF198">
    <property type="entry name" value="RPP4C3"/>
    <property type="match status" value="1"/>
</dbReference>
<accession>A0A7J7FXM6</accession>
<dbReference type="PRINTS" id="PR00364">
    <property type="entry name" value="DISEASERSIST"/>
</dbReference>
<proteinExistence type="inferred from homology"/>
<keyword evidence="2" id="KW-0433">Leucine-rich repeat</keyword>
<reference evidence="9 10" key="2">
    <citation type="submission" date="2020-07" db="EMBL/GenBank/DDBJ databases">
        <title>Genome assembly of wild tea tree DASZ reveals pedigree and selection history of tea varieties.</title>
        <authorList>
            <person name="Zhang W."/>
        </authorList>
    </citation>
    <scope>NUCLEOTIDE SEQUENCE [LARGE SCALE GENOMIC DNA]</scope>
    <source>
        <strain evidence="10">cv. G240</strain>
        <tissue evidence="9">Leaf</tissue>
    </source>
</reference>
<evidence type="ECO:0000259" key="8">
    <source>
        <dbReference type="Pfam" id="PF23247"/>
    </source>
</evidence>
<comment type="similarity">
    <text evidence="1">Belongs to the disease resistance NB-LRR family.</text>
</comment>
<keyword evidence="3" id="KW-0677">Repeat</keyword>
<name>A0A7J7FXM6_CAMSI</name>
<evidence type="ECO:0000256" key="4">
    <source>
        <dbReference type="ARBA" id="ARBA00022821"/>
    </source>
</evidence>
<feature type="domain" description="Disease resistance protein At4g27190-like leucine-rich repeats" evidence="8">
    <location>
        <begin position="1007"/>
        <end position="1151"/>
    </location>
</feature>
<comment type="caution">
    <text evidence="9">The sequence shown here is derived from an EMBL/GenBank/DDBJ whole genome shotgun (WGS) entry which is preliminary data.</text>
</comment>
<dbReference type="Gene3D" id="1.10.10.10">
    <property type="entry name" value="Winged helix-like DNA-binding domain superfamily/Winged helix DNA-binding domain"/>
    <property type="match status" value="1"/>
</dbReference>
<dbReference type="InterPro" id="IPR036388">
    <property type="entry name" value="WH-like_DNA-bd_sf"/>
</dbReference>